<accession>A0ABS8UZR6</accession>
<feature type="compositionally biased region" description="Polar residues" evidence="1">
    <location>
        <begin position="28"/>
        <end position="45"/>
    </location>
</feature>
<keyword evidence="3" id="KW-1185">Reference proteome</keyword>
<proteinExistence type="predicted"/>
<protein>
    <submittedName>
        <fullName evidence="2">Uncharacterized protein</fullName>
    </submittedName>
</protein>
<name>A0ABS8UZR6_DATST</name>
<feature type="region of interest" description="Disordered" evidence="1">
    <location>
        <begin position="1"/>
        <end position="45"/>
    </location>
</feature>
<reference evidence="2 3" key="1">
    <citation type="journal article" date="2021" name="BMC Genomics">
        <title>Datura genome reveals duplications of psychoactive alkaloid biosynthetic genes and high mutation rate following tissue culture.</title>
        <authorList>
            <person name="Rajewski A."/>
            <person name="Carter-House D."/>
            <person name="Stajich J."/>
            <person name="Litt A."/>
        </authorList>
    </citation>
    <scope>NUCLEOTIDE SEQUENCE [LARGE SCALE GENOMIC DNA]</scope>
    <source>
        <strain evidence="2">AR-01</strain>
    </source>
</reference>
<dbReference type="Proteomes" id="UP000823775">
    <property type="component" value="Unassembled WGS sequence"/>
</dbReference>
<evidence type="ECO:0000313" key="2">
    <source>
        <dbReference type="EMBL" id="MCD9639741.1"/>
    </source>
</evidence>
<comment type="caution">
    <text evidence="2">The sequence shown here is derived from an EMBL/GenBank/DDBJ whole genome shotgun (WGS) entry which is preliminary data.</text>
</comment>
<evidence type="ECO:0000313" key="3">
    <source>
        <dbReference type="Proteomes" id="UP000823775"/>
    </source>
</evidence>
<dbReference type="EMBL" id="JACEIK010002981">
    <property type="protein sequence ID" value="MCD9639741.1"/>
    <property type="molecule type" value="Genomic_DNA"/>
</dbReference>
<organism evidence="2 3">
    <name type="scientific">Datura stramonium</name>
    <name type="common">Jimsonweed</name>
    <name type="synonym">Common thornapple</name>
    <dbReference type="NCBI Taxonomy" id="4076"/>
    <lineage>
        <taxon>Eukaryota</taxon>
        <taxon>Viridiplantae</taxon>
        <taxon>Streptophyta</taxon>
        <taxon>Embryophyta</taxon>
        <taxon>Tracheophyta</taxon>
        <taxon>Spermatophyta</taxon>
        <taxon>Magnoliopsida</taxon>
        <taxon>eudicotyledons</taxon>
        <taxon>Gunneridae</taxon>
        <taxon>Pentapetalae</taxon>
        <taxon>asterids</taxon>
        <taxon>lamiids</taxon>
        <taxon>Solanales</taxon>
        <taxon>Solanaceae</taxon>
        <taxon>Solanoideae</taxon>
        <taxon>Datureae</taxon>
        <taxon>Datura</taxon>
    </lineage>
</organism>
<evidence type="ECO:0000256" key="1">
    <source>
        <dbReference type="SAM" id="MobiDB-lite"/>
    </source>
</evidence>
<sequence length="123" mass="13855">MCGDSVWGGKNKGEKRRRKRPRSEDLESFQQGSSTGSRPQPRQRSLAQVCGYKPLVKKVTYPLCKHKQGRFLVDSDVCFNYGQSGHKHKDVPSAKKDCRKGRVPIPPLAVLTNSDLRFNLAVE</sequence>
<gene>
    <name evidence="2" type="ORF">HAX54_024462</name>
</gene>